<name>A0A840UF80_9FIRM</name>
<dbReference type="GO" id="GO:0003700">
    <property type="term" value="F:DNA-binding transcription factor activity"/>
    <property type="evidence" value="ECO:0007669"/>
    <property type="project" value="InterPro"/>
</dbReference>
<dbReference type="InterPro" id="IPR036388">
    <property type="entry name" value="WH-like_DNA-bd_sf"/>
</dbReference>
<comment type="caution">
    <text evidence="6">The sequence shown here is derived from an EMBL/GenBank/DDBJ whole genome shotgun (WGS) entry which is preliminary data.</text>
</comment>
<sequence>MTIRDLTFFLAVCQKHSIRKAAKTLFITPQGLSKEIKKLEHELQTPLFYRNSSGIVVTDFGKVVKKYAEIILDNVNHMQTDLDRLKNTTYNQIPIACAYGVISALSPEYLLEYKQINPAIELNIHEYPDLLVENAVWEEKATIGFTIGPVDENKFDAFLIKKHDLKLLVNQKNPLGRKKSIDFSDLKNEKFILVNNKFKTHQNILNRCHAANYEPNICMSVSEISMAHKYCNLNYGIAVTVDYIIQDLQFDKIKALPFSDKTCTWDIYMIVKKDIYLSDIVKNFINNIKAQIIN</sequence>
<dbReference type="InterPro" id="IPR005119">
    <property type="entry name" value="LysR_subst-bd"/>
</dbReference>
<dbReference type="Proteomes" id="UP000559117">
    <property type="component" value="Unassembled WGS sequence"/>
</dbReference>
<evidence type="ECO:0000256" key="3">
    <source>
        <dbReference type="ARBA" id="ARBA00023125"/>
    </source>
</evidence>
<dbReference type="InterPro" id="IPR000847">
    <property type="entry name" value="LysR_HTH_N"/>
</dbReference>
<dbReference type="Pfam" id="PF00126">
    <property type="entry name" value="HTH_1"/>
    <property type="match status" value="1"/>
</dbReference>
<dbReference type="Gene3D" id="3.40.190.290">
    <property type="match status" value="1"/>
</dbReference>
<evidence type="ECO:0000313" key="7">
    <source>
        <dbReference type="Proteomes" id="UP000559117"/>
    </source>
</evidence>
<evidence type="ECO:0000259" key="5">
    <source>
        <dbReference type="PROSITE" id="PS50931"/>
    </source>
</evidence>
<dbReference type="PANTHER" id="PTHR30419:SF8">
    <property type="entry name" value="NITROGEN ASSIMILATION TRANSCRIPTIONAL ACTIVATOR-RELATED"/>
    <property type="match status" value="1"/>
</dbReference>
<evidence type="ECO:0000256" key="2">
    <source>
        <dbReference type="ARBA" id="ARBA00023015"/>
    </source>
</evidence>
<keyword evidence="4" id="KW-0804">Transcription</keyword>
<comment type="similarity">
    <text evidence="1">Belongs to the LysR transcriptional regulatory family.</text>
</comment>
<keyword evidence="3 6" id="KW-0238">DNA-binding</keyword>
<gene>
    <name evidence="6" type="ORF">HNR32_000801</name>
</gene>
<accession>A0A840UF80</accession>
<dbReference type="RefSeq" id="WP_183859869.1">
    <property type="nucleotide sequence ID" value="NZ_JACHFH010000007.1"/>
</dbReference>
<dbReference type="AlphaFoldDB" id="A0A840UF80"/>
<dbReference type="Pfam" id="PF03466">
    <property type="entry name" value="LysR_substrate"/>
    <property type="match status" value="1"/>
</dbReference>
<dbReference type="SUPFAM" id="SSF53850">
    <property type="entry name" value="Periplasmic binding protein-like II"/>
    <property type="match status" value="1"/>
</dbReference>
<dbReference type="GO" id="GO:0005829">
    <property type="term" value="C:cytosol"/>
    <property type="evidence" value="ECO:0007669"/>
    <property type="project" value="TreeGrafter"/>
</dbReference>
<dbReference type="PROSITE" id="PS50931">
    <property type="entry name" value="HTH_LYSR"/>
    <property type="match status" value="1"/>
</dbReference>
<feature type="domain" description="HTH lysR-type" evidence="5">
    <location>
        <begin position="1"/>
        <end position="58"/>
    </location>
</feature>
<dbReference type="CDD" id="cd05466">
    <property type="entry name" value="PBP2_LTTR_substrate"/>
    <property type="match status" value="1"/>
</dbReference>
<dbReference type="InterPro" id="IPR050950">
    <property type="entry name" value="HTH-type_LysR_regulators"/>
</dbReference>
<proteinExistence type="inferred from homology"/>
<dbReference type="Gene3D" id="1.10.10.10">
    <property type="entry name" value="Winged helix-like DNA-binding domain superfamily/Winged helix DNA-binding domain"/>
    <property type="match status" value="1"/>
</dbReference>
<evidence type="ECO:0000256" key="4">
    <source>
        <dbReference type="ARBA" id="ARBA00023163"/>
    </source>
</evidence>
<protein>
    <submittedName>
        <fullName evidence="6">DNA-binding transcriptional LysR family regulator</fullName>
    </submittedName>
</protein>
<keyword evidence="7" id="KW-1185">Reference proteome</keyword>
<evidence type="ECO:0000256" key="1">
    <source>
        <dbReference type="ARBA" id="ARBA00009437"/>
    </source>
</evidence>
<dbReference type="InterPro" id="IPR036390">
    <property type="entry name" value="WH_DNA-bd_sf"/>
</dbReference>
<keyword evidence="2" id="KW-0805">Transcription regulation</keyword>
<dbReference type="SUPFAM" id="SSF46785">
    <property type="entry name" value="Winged helix' DNA-binding domain"/>
    <property type="match status" value="1"/>
</dbReference>
<evidence type="ECO:0000313" key="6">
    <source>
        <dbReference type="EMBL" id="MBB5335669.1"/>
    </source>
</evidence>
<dbReference type="PANTHER" id="PTHR30419">
    <property type="entry name" value="HTH-TYPE TRANSCRIPTIONAL REGULATOR YBHD"/>
    <property type="match status" value="1"/>
</dbReference>
<dbReference type="EMBL" id="JACHFH010000007">
    <property type="protein sequence ID" value="MBB5335669.1"/>
    <property type="molecule type" value="Genomic_DNA"/>
</dbReference>
<organism evidence="6 7">
    <name type="scientific">Pectinatus brassicae</name>
    <dbReference type="NCBI Taxonomy" id="862415"/>
    <lineage>
        <taxon>Bacteria</taxon>
        <taxon>Bacillati</taxon>
        <taxon>Bacillota</taxon>
        <taxon>Negativicutes</taxon>
        <taxon>Selenomonadales</taxon>
        <taxon>Selenomonadaceae</taxon>
        <taxon>Pectinatus</taxon>
    </lineage>
</organism>
<dbReference type="GO" id="GO:0003677">
    <property type="term" value="F:DNA binding"/>
    <property type="evidence" value="ECO:0007669"/>
    <property type="project" value="UniProtKB-KW"/>
</dbReference>
<reference evidence="6 7" key="1">
    <citation type="submission" date="2020-08" db="EMBL/GenBank/DDBJ databases">
        <title>Genomic Encyclopedia of Type Strains, Phase IV (KMG-IV): sequencing the most valuable type-strain genomes for metagenomic binning, comparative biology and taxonomic classification.</title>
        <authorList>
            <person name="Goeker M."/>
        </authorList>
    </citation>
    <scope>NUCLEOTIDE SEQUENCE [LARGE SCALE GENOMIC DNA]</scope>
    <source>
        <strain evidence="6 7">DSM 24661</strain>
    </source>
</reference>